<dbReference type="RefSeq" id="WP_231141943.1">
    <property type="nucleotide sequence ID" value="NZ_CP088100.1"/>
</dbReference>
<name>A0ABY3QD66_9BRAD</name>
<keyword evidence="2" id="KW-1185">Reference proteome</keyword>
<dbReference type="Proteomes" id="UP001430990">
    <property type="component" value="Chromosome"/>
</dbReference>
<evidence type="ECO:0000313" key="1">
    <source>
        <dbReference type="EMBL" id="UFW82876.1"/>
    </source>
</evidence>
<sequence length="154" mass="16005">MRKRRAVQAVARRLGLNVNRVAALVQRVSEAGLLPVTTGSTRPDLSHRQLATLLLAAIADNGLGNAPATVREFAALSAGNLRLDDWLEALIAGRVAAEPILSVVLQLDPAAVTVLTGATQLEFGNAAHGATTRVVAVSGEALRELIGDFNNGLG</sequence>
<organism evidence="1 2">
    <name type="scientific">Bradyrhizobium barranii</name>
    <dbReference type="NCBI Taxonomy" id="2992140"/>
    <lineage>
        <taxon>Bacteria</taxon>
        <taxon>Pseudomonadati</taxon>
        <taxon>Pseudomonadota</taxon>
        <taxon>Alphaproteobacteria</taxon>
        <taxon>Hyphomicrobiales</taxon>
        <taxon>Nitrobacteraceae</taxon>
        <taxon>Bradyrhizobium</taxon>
    </lineage>
</organism>
<dbReference type="EMBL" id="CP088100">
    <property type="protein sequence ID" value="UFW82876.1"/>
    <property type="molecule type" value="Genomic_DNA"/>
</dbReference>
<proteinExistence type="predicted"/>
<accession>A0ABY3QD66</accession>
<evidence type="ECO:0000313" key="2">
    <source>
        <dbReference type="Proteomes" id="UP001430990"/>
    </source>
</evidence>
<reference evidence="1" key="1">
    <citation type="submission" date="2021-11" db="EMBL/GenBank/DDBJ databases">
        <title>Australian commercial rhizobial inoculants.</title>
        <authorList>
            <person name="Kohlmeier M.G."/>
            <person name="O'Hara G.W."/>
            <person name="Colombi E."/>
            <person name="Ramsay J.P."/>
            <person name="Terpolilli J."/>
        </authorList>
    </citation>
    <scope>NUCLEOTIDE SEQUENCE</scope>
    <source>
        <strain evidence="1">CC829</strain>
    </source>
</reference>
<protein>
    <submittedName>
        <fullName evidence="1">Uncharacterized protein</fullName>
    </submittedName>
</protein>
<gene>
    <name evidence="1" type="ORF">BjapCC829_23085</name>
</gene>